<dbReference type="Pfam" id="PF00755">
    <property type="entry name" value="Carn_acyltransf"/>
    <property type="match status" value="1"/>
</dbReference>
<dbReference type="PANTHER" id="PTHR22589:SF67">
    <property type="entry name" value="PEROXISOMAL CARNITINE O-OCTANOYLTRANSFERASE"/>
    <property type="match status" value="1"/>
</dbReference>
<accession>A0ABD6EHP5</accession>
<dbReference type="EMBL" id="JBGFUD010004266">
    <property type="protein sequence ID" value="MFH4979499.1"/>
    <property type="molecule type" value="Genomic_DNA"/>
</dbReference>
<feature type="non-terminal residue" evidence="3">
    <location>
        <position position="1"/>
    </location>
</feature>
<evidence type="ECO:0000256" key="1">
    <source>
        <dbReference type="ARBA" id="ARBA00005232"/>
    </source>
</evidence>
<dbReference type="InterPro" id="IPR023213">
    <property type="entry name" value="CAT-like_dom_sf"/>
</dbReference>
<reference evidence="3 4" key="1">
    <citation type="submission" date="2024-08" db="EMBL/GenBank/DDBJ databases">
        <title>Gnathostoma spinigerum genome.</title>
        <authorList>
            <person name="Gonzalez-Bertolin B."/>
            <person name="Monzon S."/>
            <person name="Zaballos A."/>
            <person name="Jimenez P."/>
            <person name="Dekumyoy P."/>
            <person name="Varona S."/>
            <person name="Cuesta I."/>
            <person name="Sumanam S."/>
            <person name="Adisakwattana P."/>
            <person name="Gasser R.B."/>
            <person name="Hernandez-Gonzalez A."/>
            <person name="Young N.D."/>
            <person name="Perteguer M.J."/>
        </authorList>
    </citation>
    <scope>NUCLEOTIDE SEQUENCE [LARGE SCALE GENOMIC DNA]</scope>
    <source>
        <strain evidence="3">AL3</strain>
        <tissue evidence="3">Liver</tissue>
    </source>
</reference>
<dbReference type="AlphaFoldDB" id="A0ABD6EHP5"/>
<feature type="domain" description="Choline/carnitine acyltransferase" evidence="2">
    <location>
        <begin position="3"/>
        <end position="204"/>
    </location>
</feature>
<gene>
    <name evidence="3" type="ORF">AB6A40_006208</name>
</gene>
<sequence length="218" mass="24457">KTKHIYGDTVVQMALQLAFYRTHHRLAPAYETASTRRFYLGRTETVRSCTMPLRKLVEEIVLSVDSGQDGDSNRVESLKSMFSDAYHFHNQVMSEAKNGFGCDRHLLGLKKAFDLLRDNASSMNGVLTHLFTDPGWKRSGGDGNFLLSTSFLGYESGGFYGYVCPMSIDGYSTFYRILPNEIVVTMAAFRASSESDIKLFGENLVWALKTIALFFPSP</sequence>
<protein>
    <recommendedName>
        <fullName evidence="2">Choline/carnitine acyltransferase domain-containing protein</fullName>
    </recommendedName>
</protein>
<comment type="caution">
    <text evidence="3">The sequence shown here is derived from an EMBL/GenBank/DDBJ whole genome shotgun (WGS) entry which is preliminary data.</text>
</comment>
<name>A0ABD6EHP5_9BILA</name>
<dbReference type="Proteomes" id="UP001608902">
    <property type="component" value="Unassembled WGS sequence"/>
</dbReference>
<dbReference type="InterPro" id="IPR039551">
    <property type="entry name" value="Cho/carn_acyl_trans"/>
</dbReference>
<dbReference type="SUPFAM" id="SSF52777">
    <property type="entry name" value="CoA-dependent acyltransferases"/>
    <property type="match status" value="1"/>
</dbReference>
<dbReference type="InterPro" id="IPR000542">
    <property type="entry name" value="Carn_acyl_trans"/>
</dbReference>
<keyword evidence="4" id="KW-1185">Reference proteome</keyword>
<dbReference type="Gene3D" id="3.30.559.10">
    <property type="entry name" value="Chloramphenicol acetyltransferase-like domain"/>
    <property type="match status" value="1"/>
</dbReference>
<evidence type="ECO:0000313" key="4">
    <source>
        <dbReference type="Proteomes" id="UP001608902"/>
    </source>
</evidence>
<evidence type="ECO:0000259" key="2">
    <source>
        <dbReference type="Pfam" id="PF00755"/>
    </source>
</evidence>
<comment type="similarity">
    <text evidence="1">Belongs to the carnitine/choline acetyltransferase family.</text>
</comment>
<dbReference type="PANTHER" id="PTHR22589">
    <property type="entry name" value="CARNITINE O-ACYLTRANSFERASE"/>
    <property type="match status" value="1"/>
</dbReference>
<evidence type="ECO:0000313" key="3">
    <source>
        <dbReference type="EMBL" id="MFH4979499.1"/>
    </source>
</evidence>
<organism evidence="3 4">
    <name type="scientific">Gnathostoma spinigerum</name>
    <dbReference type="NCBI Taxonomy" id="75299"/>
    <lineage>
        <taxon>Eukaryota</taxon>
        <taxon>Metazoa</taxon>
        <taxon>Ecdysozoa</taxon>
        <taxon>Nematoda</taxon>
        <taxon>Chromadorea</taxon>
        <taxon>Rhabditida</taxon>
        <taxon>Spirurina</taxon>
        <taxon>Gnathostomatomorpha</taxon>
        <taxon>Gnathostomatoidea</taxon>
        <taxon>Gnathostomatidae</taxon>
        <taxon>Gnathostoma</taxon>
    </lineage>
</organism>
<proteinExistence type="inferred from homology"/>